<protein>
    <submittedName>
        <fullName evidence="1">Uncharacterized protein</fullName>
    </submittedName>
</protein>
<proteinExistence type="predicted"/>
<reference evidence="1 2" key="1">
    <citation type="journal article" date="2018" name="PLoS Genet.">
        <title>Population sequencing reveals clonal diversity and ancestral inbreeding in the grapevine cultivar Chardonnay.</title>
        <authorList>
            <person name="Roach M.J."/>
            <person name="Johnson D.L."/>
            <person name="Bohlmann J."/>
            <person name="van Vuuren H.J."/>
            <person name="Jones S.J."/>
            <person name="Pretorius I.S."/>
            <person name="Schmidt S.A."/>
            <person name="Borneman A.R."/>
        </authorList>
    </citation>
    <scope>NUCLEOTIDE SEQUENCE [LARGE SCALE GENOMIC DNA]</scope>
    <source>
        <strain evidence="2">cv. Chardonnay</strain>
        <tissue evidence="1">Leaf</tissue>
    </source>
</reference>
<comment type="caution">
    <text evidence="1">The sequence shown here is derived from an EMBL/GenBank/DDBJ whole genome shotgun (WGS) entry which is preliminary data.</text>
</comment>
<gene>
    <name evidence="1" type="ORF">CK203_044295</name>
</gene>
<dbReference type="EMBL" id="QGNW01000263">
    <property type="protein sequence ID" value="RVW80626.1"/>
    <property type="molecule type" value="Genomic_DNA"/>
</dbReference>
<dbReference type="AlphaFoldDB" id="A0A438H7U4"/>
<dbReference type="Proteomes" id="UP000288805">
    <property type="component" value="Unassembled WGS sequence"/>
</dbReference>
<accession>A0A438H7U4</accession>
<evidence type="ECO:0000313" key="2">
    <source>
        <dbReference type="Proteomes" id="UP000288805"/>
    </source>
</evidence>
<evidence type="ECO:0000313" key="1">
    <source>
        <dbReference type="EMBL" id="RVW80626.1"/>
    </source>
</evidence>
<name>A0A438H7U4_VITVI</name>
<organism evidence="1 2">
    <name type="scientific">Vitis vinifera</name>
    <name type="common">Grape</name>
    <dbReference type="NCBI Taxonomy" id="29760"/>
    <lineage>
        <taxon>Eukaryota</taxon>
        <taxon>Viridiplantae</taxon>
        <taxon>Streptophyta</taxon>
        <taxon>Embryophyta</taxon>
        <taxon>Tracheophyta</taxon>
        <taxon>Spermatophyta</taxon>
        <taxon>Magnoliopsida</taxon>
        <taxon>eudicotyledons</taxon>
        <taxon>Gunneridae</taxon>
        <taxon>Pentapetalae</taxon>
        <taxon>rosids</taxon>
        <taxon>Vitales</taxon>
        <taxon>Vitaceae</taxon>
        <taxon>Viteae</taxon>
        <taxon>Vitis</taxon>
    </lineage>
</organism>
<sequence length="195" mass="22191">MMEATMEVWTTYTKAHLGSSQLRYKPIRNYDKLSILLGKDRATGSLAAVVAALDRSNLQNYIEEQLFEEIARIGGMSDVSHMKAYQALIGDVSATRAFLACPIDRREYGDTDILYADARRKNCEVFRLVFDFVVSPRFSTGKGGEMEEQIGEIPSVFKWEMINRAVHAIARGGNLEILKELLSEFWPNVRLKYEK</sequence>